<evidence type="ECO:0000313" key="4">
    <source>
        <dbReference type="EMBL" id="KOS15880.1"/>
    </source>
</evidence>
<feature type="signal peptide" evidence="3">
    <location>
        <begin position="1"/>
        <end position="23"/>
    </location>
</feature>
<keyword evidence="2" id="KW-1133">Transmembrane helix</keyword>
<evidence type="ECO:0000256" key="3">
    <source>
        <dbReference type="SAM" id="SignalP"/>
    </source>
</evidence>
<organism evidence="4 5">
    <name type="scientific">Malassezia pachydermatis</name>
    <dbReference type="NCBI Taxonomy" id="77020"/>
    <lineage>
        <taxon>Eukaryota</taxon>
        <taxon>Fungi</taxon>
        <taxon>Dikarya</taxon>
        <taxon>Basidiomycota</taxon>
        <taxon>Ustilaginomycotina</taxon>
        <taxon>Malasseziomycetes</taxon>
        <taxon>Malasseziales</taxon>
        <taxon>Malasseziaceae</taxon>
        <taxon>Malassezia</taxon>
    </lineage>
</organism>
<dbReference type="VEuPathDB" id="FungiDB:Malapachy_3065"/>
<keyword evidence="2" id="KW-0472">Membrane</keyword>
<feature type="chain" id="PRO_5005818787" evidence="3">
    <location>
        <begin position="24"/>
        <end position="239"/>
    </location>
</feature>
<evidence type="ECO:0000256" key="2">
    <source>
        <dbReference type="SAM" id="Phobius"/>
    </source>
</evidence>
<dbReference type="AlphaFoldDB" id="A0A0M8MXR2"/>
<dbReference type="RefSeq" id="XP_017993512.1">
    <property type="nucleotide sequence ID" value="XM_018137544.1"/>
</dbReference>
<feature type="compositionally biased region" description="Polar residues" evidence="1">
    <location>
        <begin position="49"/>
        <end position="71"/>
    </location>
</feature>
<dbReference type="OrthoDB" id="2553689at2759"/>
<evidence type="ECO:0000313" key="5">
    <source>
        <dbReference type="Proteomes" id="UP000037751"/>
    </source>
</evidence>
<accession>A0A0M8MXR2</accession>
<dbReference type="Proteomes" id="UP000037751">
    <property type="component" value="Unassembled WGS sequence"/>
</dbReference>
<keyword evidence="5" id="KW-1185">Reference proteome</keyword>
<feature type="compositionally biased region" description="Low complexity" evidence="1">
    <location>
        <begin position="72"/>
        <end position="101"/>
    </location>
</feature>
<feature type="region of interest" description="Disordered" evidence="1">
    <location>
        <begin position="44"/>
        <end position="102"/>
    </location>
</feature>
<dbReference type="GeneID" id="28729420"/>
<feature type="transmembrane region" description="Helical" evidence="2">
    <location>
        <begin position="220"/>
        <end position="238"/>
    </location>
</feature>
<comment type="caution">
    <text evidence="4">The sequence shown here is derived from an EMBL/GenBank/DDBJ whole genome shotgun (WGS) entry which is preliminary data.</text>
</comment>
<protein>
    <submittedName>
        <fullName evidence="4">Uncharacterized protein</fullName>
    </submittedName>
</protein>
<evidence type="ECO:0000256" key="1">
    <source>
        <dbReference type="SAM" id="MobiDB-lite"/>
    </source>
</evidence>
<name>A0A0M8MXR2_9BASI</name>
<keyword evidence="3" id="KW-0732">Signal</keyword>
<dbReference type="EMBL" id="LGAV01000001">
    <property type="protein sequence ID" value="KOS15880.1"/>
    <property type="molecule type" value="Genomic_DNA"/>
</dbReference>
<gene>
    <name evidence="4" type="ORF">Malapachy_3065</name>
</gene>
<sequence length="239" mass="24778">MKATSLSLILCLVFVALATLAQGQIVDDLNNDFALPILKRAENDAPKNGTENQVKSTANAQTPPPKSQGQGNSTAPAPQTSAPAPNSPPANATSNAPTPTADNEIEQTGAAAAGATATITADTVNGVCTMSNDLDASQQASWTDAVITTCCAGDQASACWFRIQDGVKPEDACKIPTCGDLNSNDPDRMIGFRPLSGSIGSGKYQNIFPFLFLNGSSRPVISALLFIVAPFCVSFMLLL</sequence>
<keyword evidence="2" id="KW-0812">Transmembrane</keyword>
<reference evidence="4 5" key="1">
    <citation type="submission" date="2015-07" db="EMBL/GenBank/DDBJ databases">
        <title>Draft Genome Sequence of Malassezia furfur CBS1878 and Malassezia pachydermatis CBS1879.</title>
        <authorList>
            <person name="Triana S."/>
            <person name="Ohm R."/>
            <person name="Gonzalez A."/>
            <person name="DeCock H."/>
            <person name="Restrepo S."/>
            <person name="Celis A."/>
        </authorList>
    </citation>
    <scope>NUCLEOTIDE SEQUENCE [LARGE SCALE GENOMIC DNA]</scope>
    <source>
        <strain evidence="4 5">CBS 1879</strain>
    </source>
</reference>
<proteinExistence type="predicted"/>